<dbReference type="InterPro" id="IPR003675">
    <property type="entry name" value="Rce1/LyrA-like_dom"/>
</dbReference>
<comment type="caution">
    <text evidence="3">The sequence shown here is derived from an EMBL/GenBank/DDBJ whole genome shotgun (WGS) entry which is preliminary data.</text>
</comment>
<name>A0A8J8K4M5_9FLAO</name>
<dbReference type="Pfam" id="PF02517">
    <property type="entry name" value="Rce1-like"/>
    <property type="match status" value="1"/>
</dbReference>
<dbReference type="PANTHER" id="PTHR39430">
    <property type="entry name" value="MEMBRANE-ASSOCIATED PROTEASE-RELATED"/>
    <property type="match status" value="1"/>
</dbReference>
<reference evidence="3" key="1">
    <citation type="submission" date="2020-05" db="EMBL/GenBank/DDBJ databases">
        <title>Genomic Encyclopedia of Type Strains, Phase IV (KMG-V): Genome sequencing to study the core and pangenomes of soil and plant-associated prokaryotes.</title>
        <authorList>
            <person name="Whitman W."/>
        </authorList>
    </citation>
    <scope>NUCLEOTIDE SEQUENCE</scope>
    <source>
        <strain evidence="3">16F</strain>
    </source>
</reference>
<sequence>MKGWLKNLLLIIPYFLVVGTFQYLGGLVADRNILKNNGEETSIQLLSVSTFGLIGTFLLIWVFMKFLDKQKFQNLGFEIKNRLSDILTGFLIGFFVMLIAWLFLIYLKEIEFYRTDFDWEELTISVLIFIVVAVVEETLFRGYILKNFMESYNKYIALLLSSIIFSLAHGLNPNVDLFSLFNISLAGIFLGLSYIYTKNLWFPIALHFSWNFFQSFLGFNVSGQDIYSVIEFKITKGNTLNGGNFGFEGSYLSIIAMLLIIFSVGIYYNRNRLVRK</sequence>
<feature type="transmembrane region" description="Helical" evidence="1">
    <location>
        <begin position="85"/>
        <end position="107"/>
    </location>
</feature>
<evidence type="ECO:0000313" key="3">
    <source>
        <dbReference type="EMBL" id="NRS91905.1"/>
    </source>
</evidence>
<feature type="transmembrane region" description="Helical" evidence="1">
    <location>
        <begin position="45"/>
        <end position="64"/>
    </location>
</feature>
<feature type="transmembrane region" description="Helical" evidence="1">
    <location>
        <begin position="177"/>
        <end position="196"/>
    </location>
</feature>
<gene>
    <name evidence="3" type="ORF">HNQ03_000972</name>
</gene>
<evidence type="ECO:0000259" key="2">
    <source>
        <dbReference type="Pfam" id="PF02517"/>
    </source>
</evidence>
<keyword evidence="1" id="KW-0472">Membrane</keyword>
<protein>
    <recommendedName>
        <fullName evidence="2">CAAX prenyl protease 2/Lysostaphin resistance protein A-like domain-containing protein</fullName>
    </recommendedName>
</protein>
<dbReference type="GO" id="GO:0080120">
    <property type="term" value="P:CAAX-box protein maturation"/>
    <property type="evidence" value="ECO:0007669"/>
    <property type="project" value="UniProtKB-ARBA"/>
</dbReference>
<feature type="transmembrane region" description="Helical" evidence="1">
    <location>
        <begin position="122"/>
        <end position="140"/>
    </location>
</feature>
<feature type="domain" description="CAAX prenyl protease 2/Lysostaphin resistance protein A-like" evidence="2">
    <location>
        <begin position="121"/>
        <end position="213"/>
    </location>
</feature>
<dbReference type="GO" id="GO:0004175">
    <property type="term" value="F:endopeptidase activity"/>
    <property type="evidence" value="ECO:0007669"/>
    <property type="project" value="UniProtKB-ARBA"/>
</dbReference>
<dbReference type="PANTHER" id="PTHR39430:SF1">
    <property type="entry name" value="PROTEASE"/>
    <property type="match status" value="1"/>
</dbReference>
<keyword evidence="1" id="KW-0812">Transmembrane</keyword>
<feature type="transmembrane region" description="Helical" evidence="1">
    <location>
        <begin position="250"/>
        <end position="268"/>
    </location>
</feature>
<feature type="transmembrane region" description="Helical" evidence="1">
    <location>
        <begin position="7"/>
        <end position="25"/>
    </location>
</feature>
<dbReference type="Proteomes" id="UP000610746">
    <property type="component" value="Unassembled WGS sequence"/>
</dbReference>
<feature type="transmembrane region" description="Helical" evidence="1">
    <location>
        <begin position="208"/>
        <end position="230"/>
    </location>
</feature>
<dbReference type="RefSeq" id="WP_173778522.1">
    <property type="nucleotide sequence ID" value="NZ_JABSNO010000005.1"/>
</dbReference>
<evidence type="ECO:0000256" key="1">
    <source>
        <dbReference type="SAM" id="Phobius"/>
    </source>
</evidence>
<keyword evidence="1" id="KW-1133">Transmembrane helix</keyword>
<dbReference type="AlphaFoldDB" id="A0A8J8K4M5"/>
<accession>A0A8J8K4M5</accession>
<evidence type="ECO:0000313" key="4">
    <source>
        <dbReference type="Proteomes" id="UP000610746"/>
    </source>
</evidence>
<feature type="transmembrane region" description="Helical" evidence="1">
    <location>
        <begin position="152"/>
        <end position="171"/>
    </location>
</feature>
<dbReference type="EMBL" id="JABSNO010000005">
    <property type="protein sequence ID" value="NRS91905.1"/>
    <property type="molecule type" value="Genomic_DNA"/>
</dbReference>
<organism evidence="3 4">
    <name type="scientific">Frigoriflavimonas asaccharolytica</name>
    <dbReference type="NCBI Taxonomy" id="2735899"/>
    <lineage>
        <taxon>Bacteria</taxon>
        <taxon>Pseudomonadati</taxon>
        <taxon>Bacteroidota</taxon>
        <taxon>Flavobacteriia</taxon>
        <taxon>Flavobacteriales</taxon>
        <taxon>Weeksellaceae</taxon>
        <taxon>Frigoriflavimonas</taxon>
    </lineage>
</organism>
<keyword evidence="4" id="KW-1185">Reference proteome</keyword>
<proteinExistence type="predicted"/>